<comment type="caution">
    <text evidence="10">The sequence shown here is derived from an EMBL/GenBank/DDBJ whole genome shotgun (WGS) entry which is preliminary data.</text>
</comment>
<keyword evidence="5 7" id="KW-0443">Lipid metabolism</keyword>
<keyword evidence="3 7" id="KW-0808">Transferase</keyword>
<evidence type="ECO:0000256" key="6">
    <source>
        <dbReference type="ARBA" id="ARBA00023315"/>
    </source>
</evidence>
<dbReference type="NCBIfam" id="TIGR01853">
    <property type="entry name" value="lipid_A_lpxD"/>
    <property type="match status" value="1"/>
</dbReference>
<dbReference type="PANTHER" id="PTHR43378">
    <property type="entry name" value="UDP-3-O-ACYLGLUCOSAMINE N-ACYLTRANSFERASE"/>
    <property type="match status" value="1"/>
</dbReference>
<dbReference type="PANTHER" id="PTHR43378:SF2">
    <property type="entry name" value="UDP-3-O-ACYLGLUCOSAMINE N-ACYLTRANSFERASE 1, MITOCHONDRIAL-RELATED"/>
    <property type="match status" value="1"/>
</dbReference>
<dbReference type="STRING" id="665126.ABB55_25780"/>
<dbReference type="CDD" id="cd03352">
    <property type="entry name" value="LbH_LpxD"/>
    <property type="match status" value="1"/>
</dbReference>
<comment type="catalytic activity">
    <reaction evidence="7">
        <text>a UDP-3-O-[(3R)-3-hydroxyacyl]-alpha-D-glucosamine + a (3R)-hydroxyacyl-[ACP] = a UDP-2-N,3-O-bis[(3R)-3-hydroxyacyl]-alpha-D-glucosamine + holo-[ACP] + H(+)</text>
        <dbReference type="Rhea" id="RHEA:53836"/>
        <dbReference type="Rhea" id="RHEA-COMP:9685"/>
        <dbReference type="Rhea" id="RHEA-COMP:9945"/>
        <dbReference type="ChEBI" id="CHEBI:15378"/>
        <dbReference type="ChEBI" id="CHEBI:64479"/>
        <dbReference type="ChEBI" id="CHEBI:78827"/>
        <dbReference type="ChEBI" id="CHEBI:137740"/>
        <dbReference type="ChEBI" id="CHEBI:137748"/>
        <dbReference type="EC" id="2.3.1.191"/>
    </reaction>
</comment>
<evidence type="ECO:0000256" key="4">
    <source>
        <dbReference type="ARBA" id="ARBA00022737"/>
    </source>
</evidence>
<sequence length="362" mass="37522">MPDPAFFPRPRAVALEEIAAWCGGRLVDPAQAYVTVSGVAPLDAAGDGDLAFLDNQKYLGQLAATHATACLVHPRFVGRVPRDVAAIETAEPYRAFATVLARLYPAAYRLEGAYGGHAGHISEGAHIHASARLEPGVTVEPGAVIGARAEIGTGTTIGAGTVIGHDCRIGRNCHIGPNATLIHSLIGNRVTIHGGARLGQDGFGFAMGPRGHQKVPQIGRVVVQDDVEIGANTTIDRGATRDTIIGEGTKIDNLVQIAHNVVIGRHCVIVSQVGISGSTTLEDFVVVAGQAGLVGHVRVGAGAQIGAQSGVTGDVPPRARIGGTPARPMTQWAREIASLKRLAERRPGRTPTGAAEGQEQEG</sequence>
<dbReference type="Proteomes" id="UP000048984">
    <property type="component" value="Unassembled WGS sequence"/>
</dbReference>
<evidence type="ECO:0000256" key="3">
    <source>
        <dbReference type="ARBA" id="ARBA00022679"/>
    </source>
</evidence>
<comment type="function">
    <text evidence="7">Catalyzes the N-acylation of UDP-3-O-acylglucosamine using 3-hydroxyacyl-ACP as the acyl donor. Is involved in the biosynthesis of lipid A, a phosphorylated glycolipid that anchors the lipopolysaccharide to the outer membrane of the cell.</text>
</comment>
<dbReference type="InterPro" id="IPR011004">
    <property type="entry name" value="Trimer_LpxA-like_sf"/>
</dbReference>
<dbReference type="PROSITE" id="PS00101">
    <property type="entry name" value="HEXAPEP_TRANSFERASES"/>
    <property type="match status" value="1"/>
</dbReference>
<comment type="pathway">
    <text evidence="7">Bacterial outer membrane biogenesis; LPS lipid A biosynthesis.</text>
</comment>
<dbReference type="HAMAP" id="MF_00523">
    <property type="entry name" value="LpxD"/>
    <property type="match status" value="1"/>
</dbReference>
<dbReference type="GO" id="GO:0016020">
    <property type="term" value="C:membrane"/>
    <property type="evidence" value="ECO:0007669"/>
    <property type="project" value="GOC"/>
</dbReference>
<evidence type="ECO:0000313" key="11">
    <source>
        <dbReference type="Proteomes" id="UP000048984"/>
    </source>
</evidence>
<keyword evidence="6 7" id="KW-0012">Acyltransferase</keyword>
<dbReference type="InterPro" id="IPR020573">
    <property type="entry name" value="UDP_GlcNAc_AcTrfase_non-rep"/>
</dbReference>
<dbReference type="EC" id="2.3.1.191" evidence="7"/>
<dbReference type="Gene3D" id="3.40.1390.10">
    <property type="entry name" value="MurE/MurF, N-terminal domain"/>
    <property type="match status" value="1"/>
</dbReference>
<comment type="subunit">
    <text evidence="7">Homotrimer.</text>
</comment>
<comment type="similarity">
    <text evidence="7">Belongs to the transferase hexapeptide repeat family. LpxD subfamily.</text>
</comment>
<dbReference type="InterPro" id="IPR018357">
    <property type="entry name" value="Hexapep_transf_CS"/>
</dbReference>
<evidence type="ECO:0000256" key="1">
    <source>
        <dbReference type="ARBA" id="ARBA00022516"/>
    </source>
</evidence>
<feature type="domain" description="UDP-3-O-[3-hydroxymyristoyl] glucosamine N-acyltransferase non-repeat region" evidence="9">
    <location>
        <begin position="34"/>
        <end position="101"/>
    </location>
</feature>
<dbReference type="UniPathway" id="UPA00973"/>
<evidence type="ECO:0000256" key="5">
    <source>
        <dbReference type="ARBA" id="ARBA00023098"/>
    </source>
</evidence>
<keyword evidence="1 7" id="KW-0444">Lipid biosynthesis</keyword>
<name>A0A0P6VVZ5_9HYPH</name>
<gene>
    <name evidence="7" type="primary">lpxD</name>
    <name evidence="10" type="ORF">ABB55_25780</name>
</gene>
<organism evidence="10 11">
    <name type="scientific">Prosthecodimorpha hirschii</name>
    <dbReference type="NCBI Taxonomy" id="665126"/>
    <lineage>
        <taxon>Bacteria</taxon>
        <taxon>Pseudomonadati</taxon>
        <taxon>Pseudomonadota</taxon>
        <taxon>Alphaproteobacteria</taxon>
        <taxon>Hyphomicrobiales</taxon>
        <taxon>Ancalomicrobiaceae</taxon>
        <taxon>Prosthecodimorpha</taxon>
    </lineage>
</organism>
<dbReference type="GO" id="GO:0009245">
    <property type="term" value="P:lipid A biosynthetic process"/>
    <property type="evidence" value="ECO:0007669"/>
    <property type="project" value="UniProtKB-UniRule"/>
</dbReference>
<dbReference type="Pfam" id="PF00132">
    <property type="entry name" value="Hexapep"/>
    <property type="match status" value="2"/>
</dbReference>
<keyword evidence="2 7" id="KW-0441">Lipid A biosynthesis</keyword>
<dbReference type="SUPFAM" id="SSF51161">
    <property type="entry name" value="Trimeric LpxA-like enzymes"/>
    <property type="match status" value="1"/>
</dbReference>
<keyword evidence="11" id="KW-1185">Reference proteome</keyword>
<dbReference type="GO" id="GO:0103118">
    <property type="term" value="F:UDP-3-O-[(3R)-3-hydroxyacyl]-glucosamine N-acyltransferase activity"/>
    <property type="evidence" value="ECO:0007669"/>
    <property type="project" value="UniProtKB-EC"/>
</dbReference>
<accession>A0A0P6VVZ5</accession>
<evidence type="ECO:0000256" key="8">
    <source>
        <dbReference type="SAM" id="MobiDB-lite"/>
    </source>
</evidence>
<protein>
    <recommendedName>
        <fullName evidence="7">UDP-3-O-acylglucosamine N-acyltransferase</fullName>
        <ecNumber evidence="7">2.3.1.191</ecNumber>
    </recommendedName>
</protein>
<dbReference type="AlphaFoldDB" id="A0A0P6VVZ5"/>
<dbReference type="InterPro" id="IPR001451">
    <property type="entry name" value="Hexapep"/>
</dbReference>
<dbReference type="RefSeq" id="WP_054361389.1">
    <property type="nucleotide sequence ID" value="NZ_LJYW01000001.1"/>
</dbReference>
<dbReference type="Gene3D" id="2.160.10.10">
    <property type="entry name" value="Hexapeptide repeat proteins"/>
    <property type="match status" value="1"/>
</dbReference>
<evidence type="ECO:0000313" key="10">
    <source>
        <dbReference type="EMBL" id="KPL55222.1"/>
    </source>
</evidence>
<evidence type="ECO:0000259" key="9">
    <source>
        <dbReference type="Pfam" id="PF04613"/>
    </source>
</evidence>
<evidence type="ECO:0000256" key="2">
    <source>
        <dbReference type="ARBA" id="ARBA00022556"/>
    </source>
</evidence>
<dbReference type="GO" id="GO:0016410">
    <property type="term" value="F:N-acyltransferase activity"/>
    <property type="evidence" value="ECO:0007669"/>
    <property type="project" value="InterPro"/>
</dbReference>
<reference evidence="10 11" key="1">
    <citation type="submission" date="2015-09" db="EMBL/GenBank/DDBJ databases">
        <authorList>
            <person name="Jackson K.R."/>
            <person name="Lunt B.L."/>
            <person name="Fisher J.N.B."/>
            <person name="Gardner A.V."/>
            <person name="Bailey M.E."/>
            <person name="Deus L.M."/>
            <person name="Earl A.S."/>
            <person name="Gibby P.D."/>
            <person name="Hartmann K.A."/>
            <person name="Liu J.E."/>
            <person name="Manci A.M."/>
            <person name="Nielsen D.A."/>
            <person name="Solomon M.B."/>
            <person name="Breakwell D.P."/>
            <person name="Burnett S.H."/>
            <person name="Grose J.H."/>
        </authorList>
    </citation>
    <scope>NUCLEOTIDE SEQUENCE [LARGE SCALE GENOMIC DNA]</scope>
    <source>
        <strain evidence="10 11">16</strain>
    </source>
</reference>
<dbReference type="Pfam" id="PF04613">
    <property type="entry name" value="LpxD"/>
    <property type="match status" value="1"/>
</dbReference>
<keyword evidence="4 7" id="KW-0677">Repeat</keyword>
<feature type="region of interest" description="Disordered" evidence="8">
    <location>
        <begin position="340"/>
        <end position="362"/>
    </location>
</feature>
<dbReference type="NCBIfam" id="NF002060">
    <property type="entry name" value="PRK00892.1"/>
    <property type="match status" value="1"/>
</dbReference>
<dbReference type="InterPro" id="IPR007691">
    <property type="entry name" value="LpxD"/>
</dbReference>
<reference evidence="10 11" key="2">
    <citation type="submission" date="2015-10" db="EMBL/GenBank/DDBJ databases">
        <title>Draft Genome Sequence of Prosthecomicrobium hirschii ATCC 27832.</title>
        <authorList>
            <person name="Daniel J."/>
            <person name="Givan S.A."/>
            <person name="Brun Y.V."/>
            <person name="Brown P.J."/>
        </authorList>
    </citation>
    <scope>NUCLEOTIDE SEQUENCE [LARGE SCALE GENOMIC DNA]</scope>
    <source>
        <strain evidence="10 11">16</strain>
    </source>
</reference>
<evidence type="ECO:0000256" key="7">
    <source>
        <dbReference type="HAMAP-Rule" id="MF_00523"/>
    </source>
</evidence>
<feature type="active site" description="Proton acceptor" evidence="7">
    <location>
        <position position="259"/>
    </location>
</feature>
<dbReference type="EMBL" id="LJYW01000001">
    <property type="protein sequence ID" value="KPL55222.1"/>
    <property type="molecule type" value="Genomic_DNA"/>
</dbReference>
<proteinExistence type="inferred from homology"/>